<reference evidence="1" key="1">
    <citation type="submission" date="2016-08" db="EMBL/GenBank/DDBJ databases">
        <authorList>
            <person name="Seilhamer J.J."/>
        </authorList>
    </citation>
    <scope>NUCLEOTIDE SEQUENCE</scope>
    <source>
        <strain evidence="1">86</strain>
    </source>
</reference>
<dbReference type="EMBL" id="FMJE01000005">
    <property type="protein sequence ID" value="SCM82531.1"/>
    <property type="molecule type" value="Genomic_DNA"/>
</dbReference>
<sequence>MYILLAYEIEEDETIILLMTLGVHEHFYRELKN</sequence>
<dbReference type="InterPro" id="IPR031552">
    <property type="entry name" value="ParE-like_toxin"/>
</dbReference>
<accession>A0A212LYD3</accession>
<dbReference type="AlphaFoldDB" id="A0A212LYD3"/>
<evidence type="ECO:0000313" key="1">
    <source>
        <dbReference type="EMBL" id="SCM82531.1"/>
    </source>
</evidence>
<organism evidence="1">
    <name type="scientific">uncultured Sporomusa sp</name>
    <dbReference type="NCBI Taxonomy" id="307249"/>
    <lineage>
        <taxon>Bacteria</taxon>
        <taxon>Bacillati</taxon>
        <taxon>Bacillota</taxon>
        <taxon>Negativicutes</taxon>
        <taxon>Selenomonadales</taxon>
        <taxon>Sporomusaceae</taxon>
        <taxon>Sporomusa</taxon>
        <taxon>environmental samples</taxon>
    </lineage>
</organism>
<proteinExistence type="predicted"/>
<protein>
    <submittedName>
        <fullName evidence="1">Uncharacterized protein</fullName>
    </submittedName>
</protein>
<name>A0A212LYD3_9FIRM</name>
<dbReference type="Pfam" id="PF15781">
    <property type="entry name" value="ParE-like_toxin"/>
    <property type="match status" value="1"/>
</dbReference>
<gene>
    <name evidence="1" type="ORF">KL86SPO_50302</name>
</gene>